<dbReference type="EMBL" id="CP032630">
    <property type="protein sequence ID" value="AYF97458.1"/>
    <property type="molecule type" value="Genomic_DNA"/>
</dbReference>
<dbReference type="PANTHER" id="PTHR43343">
    <property type="entry name" value="PEPTIDASE S12"/>
    <property type="match status" value="1"/>
</dbReference>
<dbReference type="AlphaFoldDB" id="A0A387B6T2"/>
<dbReference type="OrthoDB" id="9758917at2"/>
<dbReference type="PANTHER" id="PTHR43343:SF3">
    <property type="entry name" value="PROTEASE DO-LIKE 8, CHLOROPLASTIC"/>
    <property type="match status" value="1"/>
</dbReference>
<evidence type="ECO:0000256" key="1">
    <source>
        <dbReference type="ARBA" id="ARBA00010541"/>
    </source>
</evidence>
<dbReference type="KEGG" id="lyd:D7I47_03780"/>
<protein>
    <submittedName>
        <fullName evidence="6">Serine protease</fullName>
    </submittedName>
</protein>
<evidence type="ECO:0000313" key="7">
    <source>
        <dbReference type="Proteomes" id="UP000278886"/>
    </source>
</evidence>
<dbReference type="Proteomes" id="UP000278886">
    <property type="component" value="Chromosome"/>
</dbReference>
<feature type="region of interest" description="Disordered" evidence="4">
    <location>
        <begin position="1"/>
        <end position="34"/>
    </location>
</feature>
<dbReference type="Gene3D" id="2.40.10.10">
    <property type="entry name" value="Trypsin-like serine proteases"/>
    <property type="match status" value="2"/>
</dbReference>
<dbReference type="Gene3D" id="2.30.42.10">
    <property type="match status" value="1"/>
</dbReference>
<dbReference type="GO" id="GO:0006508">
    <property type="term" value="P:proteolysis"/>
    <property type="evidence" value="ECO:0007669"/>
    <property type="project" value="UniProtKB-KW"/>
</dbReference>
<proteinExistence type="inferred from homology"/>
<dbReference type="InterPro" id="IPR001478">
    <property type="entry name" value="PDZ"/>
</dbReference>
<keyword evidence="7" id="KW-1185">Reference proteome</keyword>
<feature type="domain" description="PDZ" evidence="5">
    <location>
        <begin position="265"/>
        <end position="330"/>
    </location>
</feature>
<dbReference type="InterPro" id="IPR009003">
    <property type="entry name" value="Peptidase_S1_PA"/>
</dbReference>
<sequence>MRIPSFEPQRTLPCPPAPGTSRTRRPVSATTTRSVRRPLTAVAATALLAPAFAGCSLIPSVGGGGDASVTYDGKDSSAVQSATIQFSGQGTFIEPDTLDPAEYSWSGSGFFITPDGIAVTNNHVVTGAGSLSVTIGGEGKSYPVRVLSTSECLDIAVVQVDVDDPVPYFGWAKGEISTGSEVYALGYPLGDPTFSMTKGAVVKADYAFDTFDNVVEHGIQSDATIRGGNSGGPLIDSEGKVVAVNFYGNDQIATSNYAIGRDDVLPVLDDLKAGKSVLSLGLNLAALTTDDPYGLSGIWVQSVAAGSAADKAGIEPGDVLEKLGGVTLAGPSSLSQFEGTTEGTMKNYCDVLQTKGVDAAIEVEVYRPSTDELLEGEVNGSGEIEVTQSGVYGGGGNDVPTGYTTVSSDDGRIVVSVPAEWTDQATTPGSGETQLQVSTDLNSFGALAAEGVELHATAYQALGTPSDVIATLDNGLAGVGCSPASGQVDQAYDDGYYTGLWSVFTGCSTGADVGVVVVDSVDGSASGYLIIVGTFGEAATSDPTVIQILNTFILS</sequence>
<name>A0A387B6T2_9MICO</name>
<dbReference type="Pfam" id="PF13365">
    <property type="entry name" value="Trypsin_2"/>
    <property type="match status" value="1"/>
</dbReference>
<dbReference type="InterPro" id="IPR036034">
    <property type="entry name" value="PDZ_sf"/>
</dbReference>
<dbReference type="InterPro" id="IPR043504">
    <property type="entry name" value="Peptidase_S1_PA_chymotrypsin"/>
</dbReference>
<evidence type="ECO:0000256" key="2">
    <source>
        <dbReference type="ARBA" id="ARBA00022670"/>
    </source>
</evidence>
<dbReference type="SUPFAM" id="SSF50156">
    <property type="entry name" value="PDZ domain-like"/>
    <property type="match status" value="1"/>
</dbReference>
<organism evidence="6 7">
    <name type="scientific">Protaetiibacter intestinalis</name>
    <dbReference type="NCBI Taxonomy" id="2419774"/>
    <lineage>
        <taxon>Bacteria</taxon>
        <taxon>Bacillati</taxon>
        <taxon>Actinomycetota</taxon>
        <taxon>Actinomycetes</taxon>
        <taxon>Micrococcales</taxon>
        <taxon>Microbacteriaceae</taxon>
        <taxon>Protaetiibacter</taxon>
    </lineage>
</organism>
<dbReference type="PRINTS" id="PR00834">
    <property type="entry name" value="PROTEASES2C"/>
</dbReference>
<evidence type="ECO:0000256" key="4">
    <source>
        <dbReference type="SAM" id="MobiDB-lite"/>
    </source>
</evidence>
<evidence type="ECO:0000259" key="5">
    <source>
        <dbReference type="PROSITE" id="PS50106"/>
    </source>
</evidence>
<accession>A0A387B6T2</accession>
<comment type="similarity">
    <text evidence="1">Belongs to the peptidase S1C family.</text>
</comment>
<dbReference type="GO" id="GO:0004252">
    <property type="term" value="F:serine-type endopeptidase activity"/>
    <property type="evidence" value="ECO:0007669"/>
    <property type="project" value="InterPro"/>
</dbReference>
<reference evidence="7" key="1">
    <citation type="submission" date="2018-09" db="EMBL/GenBank/DDBJ databases">
        <title>Genome sequencing of strain 2DFWR-13.</title>
        <authorList>
            <person name="Heo J."/>
            <person name="Kim S.-J."/>
            <person name="Kwon S.-W."/>
        </authorList>
    </citation>
    <scope>NUCLEOTIDE SEQUENCE [LARGE SCALE GENOMIC DNA]</scope>
    <source>
        <strain evidence="7">2DFWR-13</strain>
    </source>
</reference>
<keyword evidence="3" id="KW-0378">Hydrolase</keyword>
<dbReference type="SUPFAM" id="SSF50494">
    <property type="entry name" value="Trypsin-like serine proteases"/>
    <property type="match status" value="1"/>
</dbReference>
<dbReference type="InterPro" id="IPR001940">
    <property type="entry name" value="Peptidase_S1C"/>
</dbReference>
<dbReference type="PROSITE" id="PS50106">
    <property type="entry name" value="PDZ"/>
    <property type="match status" value="1"/>
</dbReference>
<evidence type="ECO:0000256" key="3">
    <source>
        <dbReference type="ARBA" id="ARBA00022801"/>
    </source>
</evidence>
<dbReference type="InterPro" id="IPR051201">
    <property type="entry name" value="Chloro_Bact_Ser_Proteases"/>
</dbReference>
<evidence type="ECO:0000313" key="6">
    <source>
        <dbReference type="EMBL" id="AYF97458.1"/>
    </source>
</evidence>
<keyword evidence="2 6" id="KW-0645">Protease</keyword>
<gene>
    <name evidence="6" type="ORF">D7I47_03780</name>
</gene>